<dbReference type="AlphaFoldDB" id="A0A5B7IRU5"/>
<evidence type="ECO:0000256" key="1">
    <source>
        <dbReference type="SAM" id="MobiDB-lite"/>
    </source>
</evidence>
<sequence length="63" mass="7203">MSREEGELQIDLNEQLVRCLLAHLEGLGWSRLQQVSPSFTSFTLQTSTSPNTDRLNNQENKLK</sequence>
<dbReference type="Proteomes" id="UP000324222">
    <property type="component" value="Unassembled WGS sequence"/>
</dbReference>
<feature type="compositionally biased region" description="Polar residues" evidence="1">
    <location>
        <begin position="51"/>
        <end position="63"/>
    </location>
</feature>
<accession>A0A5B7IRU5</accession>
<dbReference type="OrthoDB" id="10263265at2759"/>
<dbReference type="EMBL" id="VSRR010062371">
    <property type="protein sequence ID" value="MPC83388.1"/>
    <property type="molecule type" value="Genomic_DNA"/>
</dbReference>
<comment type="caution">
    <text evidence="2">The sequence shown here is derived from an EMBL/GenBank/DDBJ whole genome shotgun (WGS) entry which is preliminary data.</text>
</comment>
<keyword evidence="3" id="KW-1185">Reference proteome</keyword>
<name>A0A5B7IRU5_PORTR</name>
<organism evidence="2 3">
    <name type="scientific">Portunus trituberculatus</name>
    <name type="common">Swimming crab</name>
    <name type="synonym">Neptunus trituberculatus</name>
    <dbReference type="NCBI Taxonomy" id="210409"/>
    <lineage>
        <taxon>Eukaryota</taxon>
        <taxon>Metazoa</taxon>
        <taxon>Ecdysozoa</taxon>
        <taxon>Arthropoda</taxon>
        <taxon>Crustacea</taxon>
        <taxon>Multicrustacea</taxon>
        <taxon>Malacostraca</taxon>
        <taxon>Eumalacostraca</taxon>
        <taxon>Eucarida</taxon>
        <taxon>Decapoda</taxon>
        <taxon>Pleocyemata</taxon>
        <taxon>Brachyura</taxon>
        <taxon>Eubrachyura</taxon>
        <taxon>Portunoidea</taxon>
        <taxon>Portunidae</taxon>
        <taxon>Portuninae</taxon>
        <taxon>Portunus</taxon>
    </lineage>
</organism>
<gene>
    <name evidence="2" type="ORF">E2C01_078097</name>
</gene>
<feature type="region of interest" description="Disordered" evidence="1">
    <location>
        <begin position="42"/>
        <end position="63"/>
    </location>
</feature>
<reference evidence="2 3" key="1">
    <citation type="submission" date="2019-05" db="EMBL/GenBank/DDBJ databases">
        <title>Another draft genome of Portunus trituberculatus and its Hox gene families provides insights of decapod evolution.</title>
        <authorList>
            <person name="Jeong J.-H."/>
            <person name="Song I."/>
            <person name="Kim S."/>
            <person name="Choi T."/>
            <person name="Kim D."/>
            <person name="Ryu S."/>
            <person name="Kim W."/>
        </authorList>
    </citation>
    <scope>NUCLEOTIDE SEQUENCE [LARGE SCALE GENOMIC DNA]</scope>
    <source>
        <tissue evidence="2">Muscle</tissue>
    </source>
</reference>
<proteinExistence type="predicted"/>
<evidence type="ECO:0000313" key="2">
    <source>
        <dbReference type="EMBL" id="MPC83388.1"/>
    </source>
</evidence>
<evidence type="ECO:0000313" key="3">
    <source>
        <dbReference type="Proteomes" id="UP000324222"/>
    </source>
</evidence>
<protein>
    <submittedName>
        <fullName evidence="2">Uncharacterized protein</fullName>
    </submittedName>
</protein>